<keyword evidence="1" id="KW-0812">Transmembrane</keyword>
<sequence>MPVEEHDLHASGFTKKEVARIKRHLETGDSLDRVLFDLSGYFRMFIWVCIGMAVITILSVIFGSPSQAISCAIAVAFLLIVFLLVMPVKVGYKSWKLLRTHVNDFDRRG</sequence>
<reference evidence="2 3" key="1">
    <citation type="submission" date="2018-06" db="EMBL/GenBank/DDBJ databases">
        <authorList>
            <consortium name="Pathogen Informatics"/>
            <person name="Doyle S."/>
        </authorList>
    </citation>
    <scope>NUCLEOTIDE SEQUENCE [LARGE SCALE GENOMIC DNA]</scope>
    <source>
        <strain evidence="2 3">NCTC10005</strain>
    </source>
</reference>
<dbReference type="AlphaFoldDB" id="A0A0M7HPJ6"/>
<dbReference type="RefSeq" id="WP_044160339.1">
    <property type="nucleotide sequence ID" value="NZ_CP017413.1"/>
</dbReference>
<dbReference type="Proteomes" id="UP000255106">
    <property type="component" value="Unassembled WGS sequence"/>
</dbReference>
<name>A0A0M7HPJ6_ENTCL</name>
<keyword evidence="1" id="KW-0472">Membrane</keyword>
<keyword evidence="1" id="KW-1133">Transmembrane helix</keyword>
<accession>A0A156N1V7</accession>
<organism evidence="2 3">
    <name type="scientific">Enterobacter cloacae</name>
    <dbReference type="NCBI Taxonomy" id="550"/>
    <lineage>
        <taxon>Bacteria</taxon>
        <taxon>Pseudomonadati</taxon>
        <taxon>Pseudomonadota</taxon>
        <taxon>Gammaproteobacteria</taxon>
        <taxon>Enterobacterales</taxon>
        <taxon>Enterobacteriaceae</taxon>
        <taxon>Enterobacter</taxon>
        <taxon>Enterobacter cloacae complex</taxon>
    </lineage>
</organism>
<feature type="transmembrane region" description="Helical" evidence="1">
    <location>
        <begin position="67"/>
        <end position="86"/>
    </location>
</feature>
<dbReference type="EMBL" id="UGJB01000002">
    <property type="protein sequence ID" value="STQ07407.1"/>
    <property type="molecule type" value="Genomic_DNA"/>
</dbReference>
<evidence type="ECO:0000256" key="1">
    <source>
        <dbReference type="SAM" id="Phobius"/>
    </source>
</evidence>
<feature type="transmembrane region" description="Helical" evidence="1">
    <location>
        <begin position="41"/>
        <end position="61"/>
    </location>
</feature>
<evidence type="ECO:0000313" key="2">
    <source>
        <dbReference type="EMBL" id="STQ07407.1"/>
    </source>
</evidence>
<evidence type="ECO:0000313" key="3">
    <source>
        <dbReference type="Proteomes" id="UP000255106"/>
    </source>
</evidence>
<protein>
    <submittedName>
        <fullName evidence="2">Uncharacterized protein</fullName>
    </submittedName>
</protein>
<accession>A0A0M7HPJ6</accession>
<gene>
    <name evidence="2" type="ORF">NCTC10005_00034</name>
</gene>
<proteinExistence type="predicted"/>